<keyword evidence="8" id="KW-1185">Reference proteome</keyword>
<dbReference type="OrthoDB" id="345652at2"/>
<dbReference type="GO" id="GO:0016874">
    <property type="term" value="F:ligase activity"/>
    <property type="evidence" value="ECO:0007669"/>
    <property type="project" value="UniProtKB-KW"/>
</dbReference>
<dbReference type="Pfam" id="PF04932">
    <property type="entry name" value="Wzy_C"/>
    <property type="match status" value="1"/>
</dbReference>
<dbReference type="InterPro" id="IPR007016">
    <property type="entry name" value="O-antigen_ligase-rel_domated"/>
</dbReference>
<feature type="transmembrane region" description="Helical" evidence="5">
    <location>
        <begin position="207"/>
        <end position="226"/>
    </location>
</feature>
<dbReference type="Proteomes" id="UP000298125">
    <property type="component" value="Unassembled WGS sequence"/>
</dbReference>
<evidence type="ECO:0000313" key="7">
    <source>
        <dbReference type="EMBL" id="TGL37479.1"/>
    </source>
</evidence>
<keyword evidence="2 5" id="KW-0812">Transmembrane</keyword>
<feature type="transmembrane region" description="Helical" evidence="5">
    <location>
        <begin position="176"/>
        <end position="195"/>
    </location>
</feature>
<feature type="transmembrane region" description="Helical" evidence="5">
    <location>
        <begin position="232"/>
        <end position="248"/>
    </location>
</feature>
<feature type="transmembrane region" description="Helical" evidence="5">
    <location>
        <begin position="445"/>
        <end position="463"/>
    </location>
</feature>
<keyword evidence="7" id="KW-0436">Ligase</keyword>
<feature type="transmembrane region" description="Helical" evidence="5">
    <location>
        <begin position="255"/>
        <end position="274"/>
    </location>
</feature>
<comment type="subcellular location">
    <subcellularLocation>
        <location evidence="1">Membrane</location>
        <topology evidence="1">Multi-pass membrane protein</topology>
    </subcellularLocation>
</comment>
<feature type="transmembrane region" description="Helical" evidence="5">
    <location>
        <begin position="412"/>
        <end position="427"/>
    </location>
</feature>
<evidence type="ECO:0000256" key="1">
    <source>
        <dbReference type="ARBA" id="ARBA00004141"/>
    </source>
</evidence>
<dbReference type="EMBL" id="RQGA01000014">
    <property type="protein sequence ID" value="TGL37479.1"/>
    <property type="molecule type" value="Genomic_DNA"/>
</dbReference>
<dbReference type="AlphaFoldDB" id="A0A4R9JDG3"/>
<dbReference type="PANTHER" id="PTHR37422:SF13">
    <property type="entry name" value="LIPOPOLYSACCHARIDE BIOSYNTHESIS PROTEIN PA4999-RELATED"/>
    <property type="match status" value="1"/>
</dbReference>
<evidence type="ECO:0000256" key="5">
    <source>
        <dbReference type="SAM" id="Phobius"/>
    </source>
</evidence>
<reference evidence="7" key="1">
    <citation type="journal article" date="2019" name="PLoS Negl. Trop. Dis.">
        <title>Revisiting the worldwide diversity of Leptospira species in the environment.</title>
        <authorList>
            <person name="Vincent A.T."/>
            <person name="Schiettekatte O."/>
            <person name="Bourhy P."/>
            <person name="Veyrier F.J."/>
            <person name="Picardeau M."/>
        </authorList>
    </citation>
    <scope>NUCLEOTIDE SEQUENCE [LARGE SCALE GENOMIC DNA]</scope>
    <source>
        <strain evidence="7">201702692</strain>
    </source>
</reference>
<dbReference type="InterPro" id="IPR051533">
    <property type="entry name" value="WaaL-like"/>
</dbReference>
<accession>A0A4R9JDG3</accession>
<dbReference type="RefSeq" id="WP_135580409.1">
    <property type="nucleotide sequence ID" value="NZ_RQGA01000014.1"/>
</dbReference>
<evidence type="ECO:0000259" key="6">
    <source>
        <dbReference type="Pfam" id="PF04932"/>
    </source>
</evidence>
<protein>
    <submittedName>
        <fullName evidence="7">O-antigen ligase domain-containing protein</fullName>
    </submittedName>
</protein>
<organism evidence="7 8">
    <name type="scientific">Leptospira perdikensis</name>
    <dbReference type="NCBI Taxonomy" id="2484948"/>
    <lineage>
        <taxon>Bacteria</taxon>
        <taxon>Pseudomonadati</taxon>
        <taxon>Spirochaetota</taxon>
        <taxon>Spirochaetia</taxon>
        <taxon>Leptospirales</taxon>
        <taxon>Leptospiraceae</taxon>
        <taxon>Leptospira</taxon>
    </lineage>
</organism>
<keyword evidence="4 5" id="KW-0472">Membrane</keyword>
<dbReference type="GO" id="GO:0016020">
    <property type="term" value="C:membrane"/>
    <property type="evidence" value="ECO:0007669"/>
    <property type="project" value="UniProtKB-SubCell"/>
</dbReference>
<sequence>MIGKETFHKISVVFLYLFFALSPFSISLCQIFAGASLFFLFLNVILKRKFQHFESQILFWILLYVSFLITPILHWNQTNWKVTILKSEFGDVWMALLLLHHSNLSTFEKTKLKKAVQIGALFLIVAGLVSLVFPYRLAPFVMDGFQYTEGRRLPHLLAIFMGKFPLYLPIGFQSTHLTYGGLLALYLPSLLDHSFRIFKIVKRTAKFRFLLIGFFILSLFGLVLLFLNQSRSIWFGLLFGFFLISLHKRISIKKYLPALGIGVLAFVGILYLLYQNNWLFQRAIDDLFAKRSLENQRIWIHKMNFQILKDSYFFGIGSGNYTNEFITQANELVNNLPELYYDLFITPKSHAHFDFLHFWILGGFLSVFFFLYFLYLETKLILNTGKHTIFFLGFFAVVFAGSFQCFLLDDEVLFPFLGILCLLPSYKEKRIIQNHLTSKNHQKKIFGLVLFWILLSCLGAFYLTKTPDQDLFLHRTRTEQNFPSLQAQSSINGKVPIVLPEGTKELYFKLAGCLDHDSNFNKTSVIREAPILFQIHWEEKQNGNLPETLTLEIRKRESFDQDKEYKVQSERIVKTESFRNTNQAQKIQIYPKDHLGVGLEFVDFGFKYTWKGENPVLPRIEISGNCN</sequence>
<name>A0A4R9JDG3_9LEPT</name>
<feature type="transmembrane region" description="Helical" evidence="5">
    <location>
        <begin position="356"/>
        <end position="376"/>
    </location>
</feature>
<evidence type="ECO:0000256" key="4">
    <source>
        <dbReference type="ARBA" id="ARBA00023136"/>
    </source>
</evidence>
<feature type="domain" description="O-antigen ligase-related" evidence="6">
    <location>
        <begin position="217"/>
        <end position="371"/>
    </location>
</feature>
<evidence type="ECO:0000313" key="8">
    <source>
        <dbReference type="Proteomes" id="UP000298125"/>
    </source>
</evidence>
<feature type="transmembrane region" description="Helical" evidence="5">
    <location>
        <begin position="57"/>
        <end position="75"/>
    </location>
</feature>
<evidence type="ECO:0000256" key="2">
    <source>
        <dbReference type="ARBA" id="ARBA00022692"/>
    </source>
</evidence>
<evidence type="ECO:0000256" key="3">
    <source>
        <dbReference type="ARBA" id="ARBA00022989"/>
    </source>
</evidence>
<dbReference type="PANTHER" id="PTHR37422">
    <property type="entry name" value="TEICHURONIC ACID BIOSYNTHESIS PROTEIN TUAE"/>
    <property type="match status" value="1"/>
</dbReference>
<gene>
    <name evidence="7" type="ORF">EHQ49_14715</name>
</gene>
<feature type="transmembrane region" description="Helical" evidence="5">
    <location>
        <begin position="12"/>
        <end position="45"/>
    </location>
</feature>
<keyword evidence="3 5" id="KW-1133">Transmembrane helix</keyword>
<comment type="caution">
    <text evidence="7">The sequence shown here is derived from an EMBL/GenBank/DDBJ whole genome shotgun (WGS) entry which is preliminary data.</text>
</comment>
<feature type="transmembrane region" description="Helical" evidence="5">
    <location>
        <begin position="388"/>
        <end position="406"/>
    </location>
</feature>
<proteinExistence type="predicted"/>
<feature type="transmembrane region" description="Helical" evidence="5">
    <location>
        <begin position="115"/>
        <end position="133"/>
    </location>
</feature>